<keyword evidence="5" id="KW-0175">Coiled coil</keyword>
<evidence type="ECO:0000256" key="1">
    <source>
        <dbReference type="ARBA" id="ARBA00005417"/>
    </source>
</evidence>
<dbReference type="AlphaFoldDB" id="A0A081B9E6"/>
<dbReference type="PANTHER" id="PTHR19211:SF14">
    <property type="entry name" value="ATP-BINDING CASSETTE SUB-FAMILY F MEMBER 1"/>
    <property type="match status" value="1"/>
</dbReference>
<evidence type="ECO:0000259" key="6">
    <source>
        <dbReference type="PROSITE" id="PS50893"/>
    </source>
</evidence>
<dbReference type="SMART" id="SM00382">
    <property type="entry name" value="AAA"/>
    <property type="match status" value="2"/>
</dbReference>
<feature type="domain" description="ABC transporter" evidence="6">
    <location>
        <begin position="311"/>
        <end position="526"/>
    </location>
</feature>
<dbReference type="PANTHER" id="PTHR19211">
    <property type="entry name" value="ATP-BINDING TRANSPORT PROTEIN-RELATED"/>
    <property type="match status" value="1"/>
</dbReference>
<evidence type="ECO:0000313" key="8">
    <source>
        <dbReference type="Proteomes" id="UP000028702"/>
    </source>
</evidence>
<dbReference type="Gene3D" id="3.40.50.300">
    <property type="entry name" value="P-loop containing nucleotide triphosphate hydrolases"/>
    <property type="match status" value="2"/>
</dbReference>
<dbReference type="EMBL" id="BBIO01000004">
    <property type="protein sequence ID" value="GAK44664.1"/>
    <property type="molecule type" value="Genomic_DNA"/>
</dbReference>
<dbReference type="InterPro" id="IPR027417">
    <property type="entry name" value="P-loop_NTPase"/>
</dbReference>
<name>A0A081B9E6_9HYPH</name>
<gene>
    <name evidence="7" type="ORF">M2A_1163</name>
</gene>
<dbReference type="Pfam" id="PF00005">
    <property type="entry name" value="ABC_tran"/>
    <property type="match status" value="2"/>
</dbReference>
<dbReference type="InterPro" id="IPR003439">
    <property type="entry name" value="ABC_transporter-like_ATP-bd"/>
</dbReference>
<keyword evidence="3" id="KW-0547">Nucleotide-binding</keyword>
<evidence type="ECO:0000313" key="7">
    <source>
        <dbReference type="EMBL" id="GAK44664.1"/>
    </source>
</evidence>
<keyword evidence="4" id="KW-0067">ATP-binding</keyword>
<dbReference type="PROSITE" id="PS00211">
    <property type="entry name" value="ABC_TRANSPORTER_1"/>
    <property type="match status" value="2"/>
</dbReference>
<dbReference type="InterPro" id="IPR050611">
    <property type="entry name" value="ABCF"/>
</dbReference>
<evidence type="ECO:0000256" key="5">
    <source>
        <dbReference type="SAM" id="Coils"/>
    </source>
</evidence>
<feature type="coiled-coil region" evidence="5">
    <location>
        <begin position="549"/>
        <end position="583"/>
    </location>
</feature>
<dbReference type="SUPFAM" id="SSF52540">
    <property type="entry name" value="P-loop containing nucleoside triphosphate hydrolases"/>
    <property type="match status" value="2"/>
</dbReference>
<dbReference type="Proteomes" id="UP000028702">
    <property type="component" value="Unassembled WGS sequence"/>
</dbReference>
<evidence type="ECO:0000256" key="2">
    <source>
        <dbReference type="ARBA" id="ARBA00022737"/>
    </source>
</evidence>
<reference evidence="7 8" key="1">
    <citation type="submission" date="2014-07" db="EMBL/GenBank/DDBJ databases">
        <title>Tepidicaulis marinum gen. nov., sp. nov., a novel marine bacterium denitrifying nitrate to nitrous oxide strictly under microaerobic conditions.</title>
        <authorList>
            <person name="Takeuchi M."/>
            <person name="Yamagishi T."/>
            <person name="Kamagata Y."/>
            <person name="Oshima K."/>
            <person name="Hattori M."/>
            <person name="Katayama T."/>
            <person name="Hanada S."/>
            <person name="Tamaki H."/>
            <person name="Marumo K."/>
            <person name="Maeda H."/>
            <person name="Nedachi M."/>
            <person name="Iwasaki W."/>
            <person name="Suwa Y."/>
            <person name="Sakata S."/>
        </authorList>
    </citation>
    <scope>NUCLEOTIDE SEQUENCE [LARGE SCALE GENOMIC DNA]</scope>
    <source>
        <strain evidence="7 8">MA2</strain>
    </source>
</reference>
<evidence type="ECO:0000256" key="3">
    <source>
        <dbReference type="ARBA" id="ARBA00022741"/>
    </source>
</evidence>
<dbReference type="Pfam" id="PF12848">
    <property type="entry name" value="ABC_tran_Xtn"/>
    <property type="match status" value="1"/>
</dbReference>
<sequence>MLHINDLTYLIEGRLLLDHATAAIPKGHKVGLVGRNGTGKSTLLKLIAGEIPGEDSGISIPKSARLGMMAQEAPSGPDRLIDYVLAADEERAALLAEAETARDPHRIAEIQTRLSDIDAHGAPARAATILAGLGFDEAAQRRTCAEYSGGWRMRVALAAILFSQPDILLLDEPTNYLDLEGTVWLESYLKSYPHTVIIVSHDRDLLNRAVNGILHLENCKLTYYTGTYDQFEKERRAKLEQQMAYKKKQEAQRRHMESFVERFRAKASKARQAQSRLKALAKLEPIADIVEDRVKPFHFPAPERPLASPIIRLEHASVGYEPGKPILRDLDLRIDQDDRIALLGANGNGKSTFAKLLSDRLRVETGHCYKSKKLRVAYIAQHQLDELKPKMSPYDHFRELMPDATQAQVRARAGFYGFGAEKADTLVENLSGGEKTRLLFAVATFDKPHLLILDEPTNHLDIDSREALVMAVNEYEGAVILISHDPHLVETCADRLWIVAEGGVSRWEEDIEAYKRWLLDRNRRSGARKNNVDEEAAAIVAKKDARRIAAQARAELSPLKKKIAAAEKEMARLQKGVEKMETALADPALHQQNPNKAAQIAKLRADTLATISKLEEEWLAASEAYDTAQQEAKAG</sequence>
<dbReference type="GO" id="GO:0005524">
    <property type="term" value="F:ATP binding"/>
    <property type="evidence" value="ECO:0007669"/>
    <property type="project" value="UniProtKB-KW"/>
</dbReference>
<dbReference type="GO" id="GO:0016887">
    <property type="term" value="F:ATP hydrolysis activity"/>
    <property type="evidence" value="ECO:0007669"/>
    <property type="project" value="InterPro"/>
</dbReference>
<comment type="caution">
    <text evidence="7">The sequence shown here is derived from an EMBL/GenBank/DDBJ whole genome shotgun (WGS) entry which is preliminary data.</text>
</comment>
<dbReference type="RefSeq" id="WP_045444280.1">
    <property type="nucleotide sequence ID" value="NZ_BBIO01000004.1"/>
</dbReference>
<feature type="domain" description="ABC transporter" evidence="6">
    <location>
        <begin position="2"/>
        <end position="243"/>
    </location>
</feature>
<organism evidence="7 8">
    <name type="scientific">Tepidicaulis marinus</name>
    <dbReference type="NCBI Taxonomy" id="1333998"/>
    <lineage>
        <taxon>Bacteria</taxon>
        <taxon>Pseudomonadati</taxon>
        <taxon>Pseudomonadota</taxon>
        <taxon>Alphaproteobacteria</taxon>
        <taxon>Hyphomicrobiales</taxon>
        <taxon>Parvibaculaceae</taxon>
        <taxon>Tepidicaulis</taxon>
    </lineage>
</organism>
<dbReference type="STRING" id="1333998.M2A_1163"/>
<dbReference type="eggNOG" id="COG0488">
    <property type="taxonomic scope" value="Bacteria"/>
</dbReference>
<dbReference type="InterPro" id="IPR003593">
    <property type="entry name" value="AAA+_ATPase"/>
</dbReference>
<dbReference type="InterPro" id="IPR017871">
    <property type="entry name" value="ABC_transporter-like_CS"/>
</dbReference>
<dbReference type="CDD" id="cd03221">
    <property type="entry name" value="ABCF_EF-3"/>
    <property type="match status" value="2"/>
</dbReference>
<proteinExistence type="inferred from homology"/>
<comment type="similarity">
    <text evidence="1">Belongs to the ABC transporter superfamily.</text>
</comment>
<evidence type="ECO:0000256" key="4">
    <source>
        <dbReference type="ARBA" id="ARBA00022840"/>
    </source>
</evidence>
<dbReference type="FunFam" id="3.40.50.300:FF:000011">
    <property type="entry name" value="Putative ABC transporter ATP-binding component"/>
    <property type="match status" value="1"/>
</dbReference>
<keyword evidence="8" id="KW-1185">Reference proteome</keyword>
<dbReference type="InterPro" id="IPR032781">
    <property type="entry name" value="ABC_tran_Xtn"/>
</dbReference>
<keyword evidence="2" id="KW-0677">Repeat</keyword>
<accession>A0A081B9E6</accession>
<dbReference type="PROSITE" id="PS50893">
    <property type="entry name" value="ABC_TRANSPORTER_2"/>
    <property type="match status" value="2"/>
</dbReference>
<protein>
    <submittedName>
        <fullName evidence="7">ABC transporter-like protein</fullName>
    </submittedName>
</protein>